<proteinExistence type="predicted"/>
<dbReference type="AlphaFoldDB" id="A0A0W8FZM9"/>
<evidence type="ECO:0000259" key="2">
    <source>
        <dbReference type="PROSITE" id="PS51688"/>
    </source>
</evidence>
<dbReference type="InterPro" id="IPR030392">
    <property type="entry name" value="S74_ICA"/>
</dbReference>
<feature type="domain" description="Peptidase S74" evidence="2">
    <location>
        <begin position="245"/>
        <end position="354"/>
    </location>
</feature>
<dbReference type="PROSITE" id="PS51688">
    <property type="entry name" value="ICA"/>
    <property type="match status" value="1"/>
</dbReference>
<protein>
    <recommendedName>
        <fullName evidence="2">Peptidase S74 domain-containing protein</fullName>
    </recommendedName>
</protein>
<sequence>MKAKLFIIIIMMAILTSSNFSQNIVNTLGSGSAMSPGGIFYIKDVATNFFTVQQSTGNVSLSNNLMLINTLNSSLGVIFKGNARFIHNYGPPVAFGFNTFLGKDAGNFTMTSNIGVQASNNTGIGYISLTSLTTGYDNTALGSFTLNFNTTGFGNTAVGYSTLTVNTVGFANTALGSNALYLNSSGTGNTGVGNGAGYNITTGKNLTCLGTNSQPSSPTAEDEITLGGSTVLTLRSNVTTITSLSDKRDKKNIENLQLGIDFLMKLKPRQFNWDRREWYDNNIADGSKMQTIPTAGFIAQELDTVQINENAEWLKLIYKENPDRIEATPGNLLPIIVKAIQDLKKENDELKERLFVFEKVQSILAGELEEINAGSKSIIKASLVPNEK</sequence>
<name>A0A0W8FZM9_9ZZZZ</name>
<organism evidence="3">
    <name type="scientific">hydrocarbon metagenome</name>
    <dbReference type="NCBI Taxonomy" id="938273"/>
    <lineage>
        <taxon>unclassified sequences</taxon>
        <taxon>metagenomes</taxon>
        <taxon>ecological metagenomes</taxon>
    </lineage>
</organism>
<evidence type="ECO:0000256" key="1">
    <source>
        <dbReference type="SAM" id="Coils"/>
    </source>
</evidence>
<feature type="coiled-coil region" evidence="1">
    <location>
        <begin position="333"/>
        <end position="360"/>
    </location>
</feature>
<keyword evidence="1" id="KW-0175">Coiled coil</keyword>
<evidence type="ECO:0000313" key="3">
    <source>
        <dbReference type="EMBL" id="KUG26233.1"/>
    </source>
</evidence>
<accession>A0A0W8FZM9</accession>
<dbReference type="Pfam" id="PF13884">
    <property type="entry name" value="Peptidase_S74"/>
    <property type="match status" value="1"/>
</dbReference>
<gene>
    <name evidence="3" type="ORF">ASZ90_003930</name>
</gene>
<reference evidence="3" key="1">
    <citation type="journal article" date="2015" name="Proc. Natl. Acad. Sci. U.S.A.">
        <title>Networks of energetic and metabolic interactions define dynamics in microbial communities.</title>
        <authorList>
            <person name="Embree M."/>
            <person name="Liu J.K."/>
            <person name="Al-Bassam M.M."/>
            <person name="Zengler K."/>
        </authorList>
    </citation>
    <scope>NUCLEOTIDE SEQUENCE</scope>
</reference>
<dbReference type="EMBL" id="LNQE01000503">
    <property type="protein sequence ID" value="KUG26233.1"/>
    <property type="molecule type" value="Genomic_DNA"/>
</dbReference>
<comment type="caution">
    <text evidence="3">The sequence shown here is derived from an EMBL/GenBank/DDBJ whole genome shotgun (WGS) entry which is preliminary data.</text>
</comment>